<name>A0A8S1N3E2_9CILI</name>
<keyword evidence="3" id="KW-1133">Transmembrane helix</keyword>
<feature type="domain" description="Histidine kinase" evidence="5">
    <location>
        <begin position="288"/>
        <end position="514"/>
    </location>
</feature>
<keyword evidence="1 2" id="KW-0597">Phosphoprotein</keyword>
<evidence type="ECO:0000256" key="2">
    <source>
        <dbReference type="PROSITE-ProRule" id="PRU00169"/>
    </source>
</evidence>
<evidence type="ECO:0000313" key="7">
    <source>
        <dbReference type="EMBL" id="CAD8087378.1"/>
    </source>
</evidence>
<dbReference type="SMART" id="SM00388">
    <property type="entry name" value="HisKA"/>
    <property type="match status" value="1"/>
</dbReference>
<dbReference type="InterPro" id="IPR005467">
    <property type="entry name" value="His_kinase_dom"/>
</dbReference>
<dbReference type="AlphaFoldDB" id="A0A8S1N3E2"/>
<evidence type="ECO:0000259" key="5">
    <source>
        <dbReference type="PROSITE" id="PS50109"/>
    </source>
</evidence>
<gene>
    <name evidence="7" type="ORF">PSON_ATCC_30995.1.T0510151</name>
</gene>
<dbReference type="CDD" id="cd17546">
    <property type="entry name" value="REC_hyHK_CKI1_RcsC-like"/>
    <property type="match status" value="1"/>
</dbReference>
<dbReference type="PROSITE" id="PS50109">
    <property type="entry name" value="HIS_KIN"/>
    <property type="match status" value="1"/>
</dbReference>
<dbReference type="PANTHER" id="PTHR43719:SF28">
    <property type="entry name" value="PEROXIDE STRESS-ACTIVATED HISTIDINE KINASE MAK1-RELATED"/>
    <property type="match status" value="1"/>
</dbReference>
<feature type="modified residue" description="4-aspartylphosphate" evidence="2">
    <location>
        <position position="765"/>
    </location>
</feature>
<dbReference type="SMART" id="SM00448">
    <property type="entry name" value="REC"/>
    <property type="match status" value="1"/>
</dbReference>
<dbReference type="PROSITE" id="PS50110">
    <property type="entry name" value="RESPONSE_REGULATORY"/>
    <property type="match status" value="1"/>
</dbReference>
<dbReference type="PANTHER" id="PTHR43719">
    <property type="entry name" value="TWO-COMPONENT HISTIDINE KINASE"/>
    <property type="match status" value="1"/>
</dbReference>
<proteinExistence type="predicted"/>
<organism evidence="7 8">
    <name type="scientific">Paramecium sonneborni</name>
    <dbReference type="NCBI Taxonomy" id="65129"/>
    <lineage>
        <taxon>Eukaryota</taxon>
        <taxon>Sar</taxon>
        <taxon>Alveolata</taxon>
        <taxon>Ciliophora</taxon>
        <taxon>Intramacronucleata</taxon>
        <taxon>Oligohymenophorea</taxon>
        <taxon>Peniculida</taxon>
        <taxon>Parameciidae</taxon>
        <taxon>Paramecium</taxon>
    </lineage>
</organism>
<dbReference type="InterPro" id="IPR050956">
    <property type="entry name" value="2C_system_His_kinase"/>
</dbReference>
<keyword evidence="3" id="KW-0812">Transmembrane</keyword>
<feature type="transmembrane region" description="Helical" evidence="3">
    <location>
        <begin position="76"/>
        <end position="98"/>
    </location>
</feature>
<evidence type="ECO:0000256" key="3">
    <source>
        <dbReference type="SAM" id="Phobius"/>
    </source>
</evidence>
<feature type="transmembrane region" description="Helical" evidence="3">
    <location>
        <begin position="29"/>
        <end position="56"/>
    </location>
</feature>
<dbReference type="Pfam" id="PF02518">
    <property type="entry name" value="HATPase_c"/>
    <property type="match status" value="1"/>
</dbReference>
<comment type="caution">
    <text evidence="7">The sequence shown here is derived from an EMBL/GenBank/DDBJ whole genome shotgun (WGS) entry which is preliminary data.</text>
</comment>
<dbReference type="Pfam" id="PF00072">
    <property type="entry name" value="Response_reg"/>
    <property type="match status" value="1"/>
</dbReference>
<evidence type="ECO:0000256" key="1">
    <source>
        <dbReference type="ARBA" id="ARBA00022553"/>
    </source>
</evidence>
<dbReference type="Pfam" id="PF00512">
    <property type="entry name" value="HisKA"/>
    <property type="match status" value="1"/>
</dbReference>
<feature type="domain" description="Response regulatory" evidence="6">
    <location>
        <begin position="710"/>
        <end position="835"/>
    </location>
</feature>
<dbReference type="Proteomes" id="UP000692954">
    <property type="component" value="Unassembled WGS sequence"/>
</dbReference>
<dbReference type="InterPro" id="IPR003661">
    <property type="entry name" value="HisK_dim/P_dom"/>
</dbReference>
<dbReference type="InterPro" id="IPR003594">
    <property type="entry name" value="HATPase_dom"/>
</dbReference>
<feature type="transmembrane region" description="Helical" evidence="3">
    <location>
        <begin position="110"/>
        <end position="127"/>
    </location>
</feature>
<keyword evidence="4" id="KW-0732">Signal</keyword>
<dbReference type="CDD" id="cd00082">
    <property type="entry name" value="HisKA"/>
    <property type="match status" value="1"/>
</dbReference>
<keyword evidence="3" id="KW-0472">Membrane</keyword>
<evidence type="ECO:0000313" key="8">
    <source>
        <dbReference type="Proteomes" id="UP000692954"/>
    </source>
</evidence>
<dbReference type="SMART" id="SM00387">
    <property type="entry name" value="HATPase_c"/>
    <property type="match status" value="1"/>
</dbReference>
<evidence type="ECO:0000256" key="4">
    <source>
        <dbReference type="SAM" id="SignalP"/>
    </source>
</evidence>
<protein>
    <submittedName>
        <fullName evidence="7">Uncharacterized protein</fullName>
    </submittedName>
</protein>
<dbReference type="InterPro" id="IPR001789">
    <property type="entry name" value="Sig_transdc_resp-reg_receiver"/>
</dbReference>
<dbReference type="OrthoDB" id="301260at2759"/>
<sequence length="842" mass="97755">MIIIIATLILQSIILAIYNGVTQQSDNYYLLIDLLLIFGCFGQKILLILLIGSICLSNELLNMNKEILGYYLSMRLLLSAYILLDTQKLLYFVFSLFYLLFRTTFYSQPLAYLTIFGYSILIMRTLYLKHKTPNIEKHQVGQIFDFFKESLPISLCIIQDEKYKFMTNQFKIDYYGLTPQIIKNITSKSNKECLASYLIIKKFQKNRQYQYHSKKRFEHCTLEICSLTLQQQEQIKNYFPADIDVLEVIWEQQPAIMLIFQSQQEKQQQQQIEELKLRDQYKDDLLVSVSHDFKTPINGIVAIVQYLEQIIVDQMEINYLIILKKWAQLLLYMISDILDFSRIQKNSLRLTNTTFYIQAIVQEIIDLVSLLANQKGIIVQKNITFGDRLMYSDPNRIKQILLNLLSNSLKFTEKGKIDIVVDYKNSEIENQQVKLITISVSDTGVGIPDNIKPKLFQMYGTFDITNNGSNKHGIGLGLVICKKLVGLLGPTDNIELISQVGIGSKFSFDVYINNDQRNLTTITNSKEMTNFYKQDTKQMSFDQNSANQLLTSQITIFNQQVLASQMQSQKNAKKLNKKDISTLQEIQDKKSSNQIYQFRKVQRKKTQKKSLIKRDQSNIGNLCNLCSVEDSDHSKSKNIEQYLELSSEITHAKQIQKINKQFDNNSPMNTPIYHIDSTESPLNQNRQCKPMQITESIDDMMRMLFPEPCTILVVDDSPVNVIAFRLILRKYDFITVEEAYNGEQAIQKIKVGLMNHRRYQYIFMDLTMPIMNGYEATEQIRILENNNLVPKSYIIALSGYDDLKEKEKCQQKGFDAFVSKPIKIIDIISVIREVKKQLEPQI</sequence>
<reference evidence="7" key="1">
    <citation type="submission" date="2021-01" db="EMBL/GenBank/DDBJ databases">
        <authorList>
            <consortium name="Genoscope - CEA"/>
            <person name="William W."/>
        </authorList>
    </citation>
    <scope>NUCLEOTIDE SEQUENCE</scope>
</reference>
<keyword evidence="8" id="KW-1185">Reference proteome</keyword>
<feature type="signal peptide" evidence="4">
    <location>
        <begin position="1"/>
        <end position="16"/>
    </location>
</feature>
<feature type="chain" id="PRO_5035827056" evidence="4">
    <location>
        <begin position="17"/>
        <end position="842"/>
    </location>
</feature>
<dbReference type="EMBL" id="CAJJDN010000051">
    <property type="protein sequence ID" value="CAD8087378.1"/>
    <property type="molecule type" value="Genomic_DNA"/>
</dbReference>
<evidence type="ECO:0000259" key="6">
    <source>
        <dbReference type="PROSITE" id="PS50110"/>
    </source>
</evidence>
<dbReference type="GO" id="GO:0000155">
    <property type="term" value="F:phosphorelay sensor kinase activity"/>
    <property type="evidence" value="ECO:0007669"/>
    <property type="project" value="InterPro"/>
</dbReference>
<accession>A0A8S1N3E2</accession>